<dbReference type="Proteomes" id="UP000516656">
    <property type="component" value="Chromosome 2"/>
</dbReference>
<evidence type="ECO:0000313" key="5">
    <source>
        <dbReference type="Proteomes" id="UP000218676"/>
    </source>
</evidence>
<dbReference type="EMBL" id="AP018045">
    <property type="protein sequence ID" value="BAX51940.1"/>
    <property type="molecule type" value="Genomic_DNA"/>
</dbReference>
<evidence type="ECO:0000313" key="6">
    <source>
        <dbReference type="Proteomes" id="UP000516656"/>
    </source>
</evidence>
<evidence type="ECO:0000313" key="4">
    <source>
        <dbReference type="EMBL" id="QOD58532.1"/>
    </source>
</evidence>
<protein>
    <submittedName>
        <fullName evidence="4">Uncharacterized protein</fullName>
    </submittedName>
</protein>
<dbReference type="AlphaFoldDB" id="A0A1V1V8Q7"/>
<dbReference type="EMBL" id="CP061855">
    <property type="protein sequence ID" value="QOD58532.1"/>
    <property type="molecule type" value="Genomic_DNA"/>
</dbReference>
<dbReference type="Proteomes" id="UP000516656">
    <property type="component" value="Chromosome 1"/>
</dbReference>
<dbReference type="EMBL" id="AP018046">
    <property type="protein sequence ID" value="BAX54997.1"/>
    <property type="molecule type" value="Genomic_DNA"/>
</dbReference>
<proteinExistence type="predicted"/>
<dbReference type="RefSeq" id="WP_086957563.1">
    <property type="nucleotide sequence ID" value="NZ_AP018045.1"/>
</dbReference>
<dbReference type="EMBL" id="CP061854">
    <property type="protein sequence ID" value="QOD56122.1"/>
    <property type="molecule type" value="Genomic_DNA"/>
</dbReference>
<evidence type="ECO:0000313" key="1">
    <source>
        <dbReference type="EMBL" id="BAX51940.1"/>
    </source>
</evidence>
<reference evidence="1" key="1">
    <citation type="journal article" date="2017" name="Genome Announc.">
        <title>Whole-Genome Sequence of Photobacterium damselae subsp. piscicida Strain 91-197, Isolated from Hybrid Striped Bass (Morone sp.) in the United States.</title>
        <authorList>
            <person name="Teru Y."/>
            <person name="Hikima J."/>
            <person name="Kono T."/>
            <person name="Sakai M."/>
            <person name="Takano T."/>
            <person name="Hawke J.P."/>
            <person name="Takeyama H."/>
            <person name="Aoki T."/>
        </authorList>
    </citation>
    <scope>NUCLEOTIDE SEQUENCE</scope>
    <source>
        <strain evidence="1">91-197</strain>
    </source>
</reference>
<reference evidence="5" key="2">
    <citation type="submission" date="2017-05" db="EMBL/GenBank/DDBJ databases">
        <title>Whole genome sequence of fish pathogenic bacteria, Photobacterium damselae subsp. piscicida, strain 91-197, isolated from hybrid striped bass (Morone sp.) in USA.</title>
        <authorList>
            <person name="Teru Y."/>
            <person name="Hikima J."/>
            <person name="Kono T."/>
            <person name="Sakai M."/>
            <person name="Takano T."/>
            <person name="Hawke J.P."/>
            <person name="Takeyama H."/>
            <person name="Aoki T."/>
        </authorList>
    </citation>
    <scope>NUCLEOTIDE SEQUENCE [LARGE SCALE GENOMIC DNA]</scope>
    <source>
        <strain evidence="5">91-197</strain>
    </source>
</reference>
<dbReference type="Proteomes" id="UP000218676">
    <property type="component" value="Chromosome 2"/>
</dbReference>
<dbReference type="Proteomes" id="UP000218676">
    <property type="component" value="Chromosome 1"/>
</dbReference>
<evidence type="ECO:0000313" key="3">
    <source>
        <dbReference type="EMBL" id="QOD56122.1"/>
    </source>
</evidence>
<sequence>MKKKYDIPVKITEDFKPEESFEDYMKRWPQDLVFPECVIRHWIYEVQFVAEALRQRTDLSKWTFHKESFTKDQIKSIKHYDWHEAKMYEKALFWLKNGRHSAPPVMDFLIENGTFPVPIIVARNASSYSHPIFLYEERVSQKEVMIEPYHLIEGNKRWAILLALMETRPEKVKDKHDVWILSMD</sequence>
<accession>A0A1V1V8Q7</accession>
<name>A0A1V1V8Q7_PHODP</name>
<reference evidence="4 6" key="3">
    <citation type="submission" date="2020-09" db="EMBL/GenBank/DDBJ databases">
        <title>Complete, closed and curated genome sequences of Photobacterium damselae subsp. piscicida isolates from Australia indicate localised evolution and additional plasmid-borne pathogenicity mechanisms.</title>
        <authorList>
            <person name="Baseggio L."/>
            <person name="Silayeva O."/>
            <person name="Buller N."/>
            <person name="Landos M."/>
            <person name="Engelstaedter J."/>
            <person name="Barnes A.C."/>
        </authorList>
    </citation>
    <scope>NUCLEOTIDE SEQUENCE [LARGE SCALE GENOMIC DNA]</scope>
    <source>
        <strain evidence="4 6">AS-16-0540-1</strain>
    </source>
</reference>
<gene>
    <name evidence="3" type="ORF">IC627_12850</name>
    <name evidence="4" type="ORF">IC627_16980</name>
    <name evidence="1" type="ORF">PDPUS_1_00565</name>
    <name evidence="2" type="ORF">PDPUS_2_00411</name>
</gene>
<organism evidence="4 6">
    <name type="scientific">Photobacterium damsela subsp. piscicida</name>
    <name type="common">Pasteurella piscicida</name>
    <dbReference type="NCBI Taxonomy" id="38294"/>
    <lineage>
        <taxon>Bacteria</taxon>
        <taxon>Pseudomonadati</taxon>
        <taxon>Pseudomonadota</taxon>
        <taxon>Gammaproteobacteria</taxon>
        <taxon>Vibrionales</taxon>
        <taxon>Vibrionaceae</taxon>
        <taxon>Photobacterium</taxon>
    </lineage>
</organism>
<evidence type="ECO:0000313" key="2">
    <source>
        <dbReference type="EMBL" id="BAX54997.1"/>
    </source>
</evidence>